<dbReference type="InterPro" id="IPR035897">
    <property type="entry name" value="Toll_tir_struct_dom_sf"/>
</dbReference>
<dbReference type="Proteomes" id="UP000677228">
    <property type="component" value="Unassembled WGS sequence"/>
</dbReference>
<feature type="domain" description="TIR" evidence="2">
    <location>
        <begin position="57"/>
        <end position="175"/>
    </location>
</feature>
<evidence type="ECO:0000256" key="1">
    <source>
        <dbReference type="SAM" id="MobiDB-lite"/>
    </source>
</evidence>
<evidence type="ECO:0000313" key="3">
    <source>
        <dbReference type="EMBL" id="CAF1476117.1"/>
    </source>
</evidence>
<dbReference type="Proteomes" id="UP000682733">
    <property type="component" value="Unassembled WGS sequence"/>
</dbReference>
<gene>
    <name evidence="3" type="ORF">OVA965_LOCUS35859</name>
    <name evidence="4" type="ORF">TMI583_LOCUS36840</name>
</gene>
<dbReference type="EMBL" id="CAJNOK010031771">
    <property type="protein sequence ID" value="CAF1476117.1"/>
    <property type="molecule type" value="Genomic_DNA"/>
</dbReference>
<dbReference type="PANTHER" id="PTHR46270">
    <property type="entry name" value="ARMADILLO-TYPE FOLD-RELATED"/>
    <property type="match status" value="1"/>
</dbReference>
<dbReference type="InterPro" id="IPR000157">
    <property type="entry name" value="TIR_dom"/>
</dbReference>
<evidence type="ECO:0000259" key="2">
    <source>
        <dbReference type="Pfam" id="PF13676"/>
    </source>
</evidence>
<comment type="caution">
    <text evidence="4">The sequence shown here is derived from an EMBL/GenBank/DDBJ whole genome shotgun (WGS) entry which is preliminary data.</text>
</comment>
<evidence type="ECO:0000313" key="4">
    <source>
        <dbReference type="EMBL" id="CAF4267196.1"/>
    </source>
</evidence>
<feature type="non-terminal residue" evidence="4">
    <location>
        <position position="1"/>
    </location>
</feature>
<dbReference type="Pfam" id="PF13676">
    <property type="entry name" value="TIR_2"/>
    <property type="match status" value="1"/>
</dbReference>
<feature type="compositionally biased region" description="Acidic residues" evidence="1">
    <location>
        <begin position="9"/>
        <end position="26"/>
    </location>
</feature>
<organism evidence="4 5">
    <name type="scientific">Didymodactylos carnosus</name>
    <dbReference type="NCBI Taxonomy" id="1234261"/>
    <lineage>
        <taxon>Eukaryota</taxon>
        <taxon>Metazoa</taxon>
        <taxon>Spiralia</taxon>
        <taxon>Gnathifera</taxon>
        <taxon>Rotifera</taxon>
        <taxon>Eurotatoria</taxon>
        <taxon>Bdelloidea</taxon>
        <taxon>Philodinida</taxon>
        <taxon>Philodinidae</taxon>
        <taxon>Didymodactylos</taxon>
    </lineage>
</organism>
<dbReference type="EMBL" id="CAJOBA010053674">
    <property type="protein sequence ID" value="CAF4267196.1"/>
    <property type="molecule type" value="Genomic_DNA"/>
</dbReference>
<feature type="region of interest" description="Disordered" evidence="1">
    <location>
        <begin position="1"/>
        <end position="37"/>
    </location>
</feature>
<protein>
    <recommendedName>
        <fullName evidence="2">TIR domain-containing protein</fullName>
    </recommendedName>
</protein>
<name>A0A8S2T5L4_9BILA</name>
<dbReference type="PANTHER" id="PTHR46270:SF2">
    <property type="entry name" value="TIR DOMAIN-CONTAINING PROTEIN"/>
    <property type="match status" value="1"/>
</dbReference>
<dbReference type="SUPFAM" id="SSF52200">
    <property type="entry name" value="Toll/Interleukin receptor TIR domain"/>
    <property type="match status" value="1"/>
</dbReference>
<accession>A0A8S2T5L4</accession>
<dbReference type="GO" id="GO:0007165">
    <property type="term" value="P:signal transduction"/>
    <property type="evidence" value="ECO:0007669"/>
    <property type="project" value="InterPro"/>
</dbReference>
<reference evidence="4" key="1">
    <citation type="submission" date="2021-02" db="EMBL/GenBank/DDBJ databases">
        <authorList>
            <person name="Nowell W R."/>
        </authorList>
    </citation>
    <scope>NUCLEOTIDE SEQUENCE</scope>
</reference>
<dbReference type="AlphaFoldDB" id="A0A8S2T5L4"/>
<evidence type="ECO:0000313" key="5">
    <source>
        <dbReference type="Proteomes" id="UP000682733"/>
    </source>
</evidence>
<dbReference type="Gene3D" id="3.40.50.10140">
    <property type="entry name" value="Toll/interleukin-1 receptor homology (TIR) domain"/>
    <property type="match status" value="1"/>
</dbReference>
<proteinExistence type="predicted"/>
<sequence length="189" mass="21961">NEYQKPSDNSDEENTHEEENVSEEENTSNVDQAQDDEQCDEVVSLTPQYINARQKHIMLSYQWENQDLVEQVYQFLTANDFSVWMDINGGMKANIYECMAEGVENAAAICCFMSPKYEKSENCQQELQFAKTKRVPIIPCKLQRNWEPSGWLAGLLWMDFRDINNSNFEKKAKKLMDQINVVLGQQDVL</sequence>